<comment type="subcellular location">
    <subcellularLocation>
        <location evidence="10">Cytoplasm</location>
    </subcellularLocation>
</comment>
<evidence type="ECO:0000256" key="1">
    <source>
        <dbReference type="ARBA" id="ARBA00004956"/>
    </source>
</evidence>
<dbReference type="InterPro" id="IPR011763">
    <property type="entry name" value="COA_CT_C"/>
</dbReference>
<name>A0AAW4XRZ2_9BURK</name>
<feature type="domain" description="CoA carboxyltransferase C-terminal" evidence="11">
    <location>
        <begin position="40"/>
        <end position="294"/>
    </location>
</feature>
<evidence type="ECO:0000313" key="13">
    <source>
        <dbReference type="Proteomes" id="UP001199260"/>
    </source>
</evidence>
<keyword evidence="7 10" id="KW-0443">Lipid metabolism</keyword>
<reference evidence="12 13" key="1">
    <citation type="submission" date="2021-11" db="EMBL/GenBank/DDBJ databases">
        <title>Genome sequence.</title>
        <authorList>
            <person name="Sun Q."/>
        </authorList>
    </citation>
    <scope>NUCLEOTIDE SEQUENCE [LARGE SCALE GENOMIC DNA]</scope>
    <source>
        <strain evidence="12 13">KCTC 12005</strain>
    </source>
</reference>
<keyword evidence="2 10" id="KW-0444">Lipid biosynthesis</keyword>
<organism evidence="12 13">
    <name type="scientific">Comamonas koreensis</name>
    <dbReference type="NCBI Taxonomy" id="160825"/>
    <lineage>
        <taxon>Bacteria</taxon>
        <taxon>Pseudomonadati</taxon>
        <taxon>Pseudomonadota</taxon>
        <taxon>Betaproteobacteria</taxon>
        <taxon>Burkholderiales</taxon>
        <taxon>Comamonadaceae</taxon>
        <taxon>Comamonas</taxon>
    </lineage>
</organism>
<keyword evidence="10" id="KW-0963">Cytoplasm</keyword>
<protein>
    <recommendedName>
        <fullName evidence="10">Acetyl-coenzyme A carboxylase carboxyl transferase subunit alpha</fullName>
        <shortName evidence="10">ACCase subunit alpha</shortName>
        <shortName evidence="10">Acetyl-CoA carboxylase carboxyltransferase subunit alpha</shortName>
        <ecNumber evidence="10">2.1.3.15</ecNumber>
    </recommendedName>
</protein>
<comment type="caution">
    <text evidence="12">The sequence shown here is derived from an EMBL/GenBank/DDBJ whole genome shotgun (WGS) entry which is preliminary data.</text>
</comment>
<dbReference type="EMBL" id="JAJNCT010000007">
    <property type="protein sequence ID" value="MCD2164907.1"/>
    <property type="molecule type" value="Genomic_DNA"/>
</dbReference>
<comment type="function">
    <text evidence="10">Component of the acetyl coenzyme A carboxylase (ACC) complex. First, biotin carboxylase catalyzes the carboxylation of biotin on its carrier protein (BCCP) and then the CO(2) group is transferred by the carboxyltransferase to acetyl-CoA to form malonyl-CoA.</text>
</comment>
<evidence type="ECO:0000256" key="2">
    <source>
        <dbReference type="ARBA" id="ARBA00022516"/>
    </source>
</evidence>
<dbReference type="NCBIfam" id="NF004344">
    <property type="entry name" value="PRK05724.1"/>
    <property type="match status" value="1"/>
</dbReference>
<evidence type="ECO:0000256" key="3">
    <source>
        <dbReference type="ARBA" id="ARBA00022679"/>
    </source>
</evidence>
<accession>A0AAW4XRZ2</accession>
<dbReference type="RefSeq" id="WP_116925082.1">
    <property type="nucleotide sequence ID" value="NZ_CP043575.1"/>
</dbReference>
<keyword evidence="4 10" id="KW-0547">Nucleotide-binding</keyword>
<evidence type="ECO:0000259" key="11">
    <source>
        <dbReference type="PROSITE" id="PS50989"/>
    </source>
</evidence>
<comment type="similarity">
    <text evidence="10">Belongs to the AccA family.</text>
</comment>
<dbReference type="GO" id="GO:2001295">
    <property type="term" value="P:malonyl-CoA biosynthetic process"/>
    <property type="evidence" value="ECO:0007669"/>
    <property type="project" value="UniProtKB-UniRule"/>
</dbReference>
<dbReference type="GO" id="GO:0005524">
    <property type="term" value="F:ATP binding"/>
    <property type="evidence" value="ECO:0007669"/>
    <property type="project" value="UniProtKB-KW"/>
</dbReference>
<dbReference type="Proteomes" id="UP001199260">
    <property type="component" value="Unassembled WGS sequence"/>
</dbReference>
<evidence type="ECO:0000256" key="4">
    <source>
        <dbReference type="ARBA" id="ARBA00022741"/>
    </source>
</evidence>
<gene>
    <name evidence="10" type="primary">accA</name>
    <name evidence="12" type="ORF">LPW39_07145</name>
</gene>
<keyword evidence="3 10" id="KW-0808">Transferase</keyword>
<evidence type="ECO:0000313" key="12">
    <source>
        <dbReference type="EMBL" id="MCD2164907.1"/>
    </source>
</evidence>
<dbReference type="GO" id="GO:0009317">
    <property type="term" value="C:acetyl-CoA carboxylase complex"/>
    <property type="evidence" value="ECO:0007669"/>
    <property type="project" value="InterPro"/>
</dbReference>
<dbReference type="AlphaFoldDB" id="A0AAW4XRZ2"/>
<evidence type="ECO:0000256" key="8">
    <source>
        <dbReference type="ARBA" id="ARBA00023160"/>
    </source>
</evidence>
<dbReference type="NCBIfam" id="NF041504">
    <property type="entry name" value="AccA_sub"/>
    <property type="match status" value="1"/>
</dbReference>
<dbReference type="GO" id="GO:0006633">
    <property type="term" value="P:fatty acid biosynthetic process"/>
    <property type="evidence" value="ECO:0007669"/>
    <property type="project" value="UniProtKB-KW"/>
</dbReference>
<evidence type="ECO:0000256" key="10">
    <source>
        <dbReference type="HAMAP-Rule" id="MF_00823"/>
    </source>
</evidence>
<dbReference type="GO" id="GO:0016743">
    <property type="term" value="F:carboxyl- or carbamoyltransferase activity"/>
    <property type="evidence" value="ECO:0007669"/>
    <property type="project" value="UniProtKB-UniRule"/>
</dbReference>
<dbReference type="NCBIfam" id="TIGR00513">
    <property type="entry name" value="accA"/>
    <property type="match status" value="1"/>
</dbReference>
<dbReference type="InterPro" id="IPR029045">
    <property type="entry name" value="ClpP/crotonase-like_dom_sf"/>
</dbReference>
<dbReference type="HAMAP" id="MF_00823">
    <property type="entry name" value="AcetylCoA_CT_alpha"/>
    <property type="match status" value="1"/>
</dbReference>
<evidence type="ECO:0000256" key="5">
    <source>
        <dbReference type="ARBA" id="ARBA00022832"/>
    </source>
</evidence>
<keyword evidence="12" id="KW-0436">Ligase</keyword>
<dbReference type="Gene3D" id="3.90.226.10">
    <property type="entry name" value="2-enoyl-CoA Hydratase, Chain A, domain 1"/>
    <property type="match status" value="1"/>
</dbReference>
<dbReference type="InterPro" id="IPR001095">
    <property type="entry name" value="Acetyl_CoA_COase_a_su"/>
</dbReference>
<comment type="pathway">
    <text evidence="1 10">Lipid metabolism; malonyl-CoA biosynthesis; malonyl-CoA from acetyl-CoA: step 1/1.</text>
</comment>
<evidence type="ECO:0000256" key="7">
    <source>
        <dbReference type="ARBA" id="ARBA00023098"/>
    </source>
</evidence>
<keyword evidence="8 10" id="KW-0275">Fatty acid biosynthesis</keyword>
<dbReference type="PRINTS" id="PR01069">
    <property type="entry name" value="ACCCTRFRASEA"/>
</dbReference>
<dbReference type="PROSITE" id="PS50989">
    <property type="entry name" value="COA_CT_CTER"/>
    <property type="match status" value="1"/>
</dbReference>
<dbReference type="PANTHER" id="PTHR42853">
    <property type="entry name" value="ACETYL-COENZYME A CARBOXYLASE CARBOXYL TRANSFERASE SUBUNIT ALPHA"/>
    <property type="match status" value="1"/>
</dbReference>
<dbReference type="SUPFAM" id="SSF52096">
    <property type="entry name" value="ClpP/crotonase"/>
    <property type="match status" value="1"/>
</dbReference>
<dbReference type="GO" id="GO:0003989">
    <property type="term" value="F:acetyl-CoA carboxylase activity"/>
    <property type="evidence" value="ECO:0007669"/>
    <property type="project" value="InterPro"/>
</dbReference>
<proteinExistence type="inferred from homology"/>
<keyword evidence="5 10" id="KW-0276">Fatty acid metabolism</keyword>
<keyword evidence="6 10" id="KW-0067">ATP-binding</keyword>
<keyword evidence="13" id="KW-1185">Reference proteome</keyword>
<comment type="subunit">
    <text evidence="10">Acetyl-CoA carboxylase is a heterohexamer composed of biotin carboxyl carrier protein (AccB), biotin carboxylase (AccC) and two subunits each of ACCase subunit alpha (AccA) and ACCase subunit beta (AccD).</text>
</comment>
<dbReference type="Pfam" id="PF03255">
    <property type="entry name" value="ACCA"/>
    <property type="match status" value="1"/>
</dbReference>
<comment type="catalytic activity">
    <reaction evidence="9 10">
        <text>N(6)-carboxybiotinyl-L-lysyl-[protein] + acetyl-CoA = N(6)-biotinyl-L-lysyl-[protein] + malonyl-CoA</text>
        <dbReference type="Rhea" id="RHEA:54728"/>
        <dbReference type="Rhea" id="RHEA-COMP:10505"/>
        <dbReference type="Rhea" id="RHEA-COMP:10506"/>
        <dbReference type="ChEBI" id="CHEBI:57288"/>
        <dbReference type="ChEBI" id="CHEBI:57384"/>
        <dbReference type="ChEBI" id="CHEBI:83144"/>
        <dbReference type="ChEBI" id="CHEBI:83145"/>
        <dbReference type="EC" id="2.1.3.15"/>
    </reaction>
</comment>
<evidence type="ECO:0000256" key="9">
    <source>
        <dbReference type="ARBA" id="ARBA00049152"/>
    </source>
</evidence>
<dbReference type="EC" id="2.1.3.15" evidence="10"/>
<sequence length="324" mass="36323">MAKRTFLDFEQPIAELETKIDELRYVQSESAVDISEEIDQLSKKSQQLTKDIYSELSPWQITKIARHPERPYTLDYVNEIFTDFVEMHGDRHFADDLSIVGGLARFNGNPCMVVGHQKGRDTKERTLRNFGMSKPEGYRKALRLMKTAEKFKLPVFTFVDTPGAYPGIDAEERGQSEAIGRNIYEMAQLEVPIISTIIGEGGSGGALGISVADQVLMLQYSVYSTISPEGCASILWKTSDKAQEAADAMGITAHRLKALGLIDKIIHEPVGGAHRDHKQMAALLKRGLSDAFRQLADLKPAELLDRRYERLQSYGRFSDTKAEH</sequence>
<dbReference type="PANTHER" id="PTHR42853:SF3">
    <property type="entry name" value="ACETYL-COENZYME A CARBOXYLASE CARBOXYL TRANSFERASE SUBUNIT ALPHA, CHLOROPLASTIC"/>
    <property type="match status" value="1"/>
</dbReference>
<evidence type="ECO:0000256" key="6">
    <source>
        <dbReference type="ARBA" id="ARBA00022840"/>
    </source>
</evidence>